<sequence>MLALALALSAMQPSRAATQDPGWPREMVQGDATLTYYQPQIDDWKDFKELTGRMAISITPRGGKPQVGVITMQMHTDVDIDSRNVLLSSPQITGTAFPGTDQATSQKLDQLVRKFLNPQASLTLSMDRLVASIDKKQAAPVVAVKSDPPAIFVSFGPAVLLFVDGDPVPAPIQNSDVTFVVNASWPLFVDNAAHQYYLFTGQSWMTSTDLKTGWAETKTLPAKMTKIPADPTWTDLKPFIPPSAKHAAKPPAVFFSSTPAELIVFDGQPVYTAIPGTGLVFAKNTDSDVFVYAPTKTYYYLTAGRWFSSPNPSGPWTFATNQLPADFARIPRDSPASRVLASVPGTPEANDAVLLAQIPTTVEVNPAAAAAEIKVAYSGEPNFAPIEGTTLAYATNTPDKIIKVQNHYYLCSRGVWFDSPSPAGPWQTSSSVPQVIYTIPPASPVYNVTYVTQQVVPGGSVQASYTAGYLGMFIAGAAVGAIVAQGNGYYYPPYVRVGYGPYPIYYPRPAPYGYPAYNPYTGARGVRGSAYGPAGSAQWGASYNPYTGTYARGATASGKYGSASVAQAYNPYTGAYAATRQGSNAYGQWGSSVVTKGNQWAATQHATTAKGSVGTYQNSAGGKAIAGSTANGRAVAGKTANGDLYAGRDGNVYKNTGGSWQKYDNGSWSNVNKPTPQSSPQKVQAAQPQRTPSATNTGPTRPNAQNNQQQRAAGARPGNAGTTQQSAQSIQQQRPAGAQPANPRTTQQSAQSVQQQRPAGAQPANPRTTQQSAQNYQQQQRTTPAPPSRATAQPQNAAGGINRTSAQPSFGELNNDMQNRQRGATQSQRYAQPGGGVDRRANGAGGARGGGGGLRRQ</sequence>
<evidence type="ECO:0000256" key="2">
    <source>
        <dbReference type="SAM" id="SignalP"/>
    </source>
</evidence>
<feature type="compositionally biased region" description="Gly residues" evidence="1">
    <location>
        <begin position="843"/>
        <end position="857"/>
    </location>
</feature>
<dbReference type="STRING" id="1804984.AYM40_08380"/>
<feature type="compositionally biased region" description="Low complexity" evidence="1">
    <location>
        <begin position="699"/>
        <end position="733"/>
    </location>
</feature>
<feature type="compositionally biased region" description="Low complexity" evidence="1">
    <location>
        <begin position="768"/>
        <end position="783"/>
    </location>
</feature>
<proteinExistence type="predicted"/>
<feature type="compositionally biased region" description="Polar residues" evidence="1">
    <location>
        <begin position="664"/>
        <end position="698"/>
    </location>
</feature>
<feature type="region of interest" description="Disordered" evidence="1">
    <location>
        <begin position="664"/>
        <end position="857"/>
    </location>
</feature>
<feature type="chain" id="PRO_5007893669" description="Carbohydrate-binding family V/XII" evidence="2">
    <location>
        <begin position="17"/>
        <end position="857"/>
    </location>
</feature>
<evidence type="ECO:0000313" key="4">
    <source>
        <dbReference type="Proteomes" id="UP000076852"/>
    </source>
</evidence>
<accession>A0A167VX32</accession>
<name>A0A167VX32_9BURK</name>
<keyword evidence="2" id="KW-0732">Signal</keyword>
<dbReference type="EMBL" id="CP014578">
    <property type="protein sequence ID" value="ANB72373.1"/>
    <property type="molecule type" value="Genomic_DNA"/>
</dbReference>
<feature type="compositionally biased region" description="Polar residues" evidence="1">
    <location>
        <begin position="815"/>
        <end position="830"/>
    </location>
</feature>
<organism evidence="3 4">
    <name type="scientific">Paraburkholderia phytofirmans OLGA172</name>
    <dbReference type="NCBI Taxonomy" id="1417228"/>
    <lineage>
        <taxon>Bacteria</taxon>
        <taxon>Pseudomonadati</taxon>
        <taxon>Pseudomonadota</taxon>
        <taxon>Betaproteobacteria</taxon>
        <taxon>Burkholderiales</taxon>
        <taxon>Burkholderiaceae</taxon>
        <taxon>Paraburkholderia</taxon>
    </lineage>
</organism>
<evidence type="ECO:0000256" key="1">
    <source>
        <dbReference type="SAM" id="MobiDB-lite"/>
    </source>
</evidence>
<evidence type="ECO:0008006" key="5">
    <source>
        <dbReference type="Google" id="ProtNLM"/>
    </source>
</evidence>
<dbReference type="KEGG" id="buz:AYM40_08380"/>
<feature type="compositionally biased region" description="Polar residues" evidence="1">
    <location>
        <begin position="790"/>
        <end position="808"/>
    </location>
</feature>
<keyword evidence="4" id="KW-1185">Reference proteome</keyword>
<feature type="signal peptide" evidence="2">
    <location>
        <begin position="1"/>
        <end position="16"/>
    </location>
</feature>
<evidence type="ECO:0000313" key="3">
    <source>
        <dbReference type="EMBL" id="ANB72373.1"/>
    </source>
</evidence>
<gene>
    <name evidence="3" type="ORF">AYM40_08380</name>
</gene>
<protein>
    <recommendedName>
        <fullName evidence="5">Carbohydrate-binding family V/XII</fullName>
    </recommendedName>
</protein>
<dbReference type="AlphaFoldDB" id="A0A167VX32"/>
<reference evidence="3 4" key="1">
    <citation type="journal article" date="2016" name="Gene">
        <title>PacBio SMRT assembly of a complex multi-replicon genome reveals chlorocatechol degradative operon in a region of genome plasticity.</title>
        <authorList>
            <person name="Ricker N."/>
            <person name="Shen S.Y."/>
            <person name="Goordial J."/>
            <person name="Jin S."/>
            <person name="Fulthorpe R.R."/>
        </authorList>
    </citation>
    <scope>NUCLEOTIDE SEQUENCE [LARGE SCALE GENOMIC DNA]</scope>
    <source>
        <strain evidence="3 4">OLGA172</strain>
    </source>
</reference>
<dbReference type="Proteomes" id="UP000076852">
    <property type="component" value="Chromosome 1"/>
</dbReference>
<feature type="compositionally biased region" description="Low complexity" evidence="1">
    <location>
        <begin position="747"/>
        <end position="756"/>
    </location>
</feature>